<keyword evidence="2" id="KW-1185">Reference proteome</keyword>
<proteinExistence type="predicted"/>
<dbReference type="Proteomes" id="UP000276133">
    <property type="component" value="Unassembled WGS sequence"/>
</dbReference>
<protein>
    <submittedName>
        <fullName evidence="1">Uncharacterized protein</fullName>
    </submittedName>
</protein>
<comment type="caution">
    <text evidence="1">The sequence shown here is derived from an EMBL/GenBank/DDBJ whole genome shotgun (WGS) entry which is preliminary data.</text>
</comment>
<dbReference type="EMBL" id="REGN01006595">
    <property type="protein sequence ID" value="RNA08913.1"/>
    <property type="molecule type" value="Genomic_DNA"/>
</dbReference>
<accession>A0A3M7QC85</accession>
<organism evidence="1 2">
    <name type="scientific">Brachionus plicatilis</name>
    <name type="common">Marine rotifer</name>
    <name type="synonym">Brachionus muelleri</name>
    <dbReference type="NCBI Taxonomy" id="10195"/>
    <lineage>
        <taxon>Eukaryota</taxon>
        <taxon>Metazoa</taxon>
        <taxon>Spiralia</taxon>
        <taxon>Gnathifera</taxon>
        <taxon>Rotifera</taxon>
        <taxon>Eurotatoria</taxon>
        <taxon>Monogononta</taxon>
        <taxon>Pseudotrocha</taxon>
        <taxon>Ploima</taxon>
        <taxon>Brachionidae</taxon>
        <taxon>Brachionus</taxon>
    </lineage>
</organism>
<dbReference type="AlphaFoldDB" id="A0A3M7QC85"/>
<evidence type="ECO:0000313" key="2">
    <source>
        <dbReference type="Proteomes" id="UP000276133"/>
    </source>
</evidence>
<evidence type="ECO:0000313" key="1">
    <source>
        <dbReference type="EMBL" id="RNA08913.1"/>
    </source>
</evidence>
<reference evidence="1 2" key="1">
    <citation type="journal article" date="2018" name="Sci. Rep.">
        <title>Genomic signatures of local adaptation to the degree of environmental predictability in rotifers.</title>
        <authorList>
            <person name="Franch-Gras L."/>
            <person name="Hahn C."/>
            <person name="Garcia-Roger E.M."/>
            <person name="Carmona M.J."/>
            <person name="Serra M."/>
            <person name="Gomez A."/>
        </authorList>
    </citation>
    <scope>NUCLEOTIDE SEQUENCE [LARGE SCALE GENOMIC DNA]</scope>
    <source>
        <strain evidence="1">HYR1</strain>
    </source>
</reference>
<name>A0A3M7QC85_BRAPC</name>
<gene>
    <name evidence="1" type="ORF">BpHYR1_026816</name>
</gene>
<sequence>MSSSASILKNNFNDTSNDADDIPKRLEYSNDFRSCSRMIIVERIQRLVKNLHFDNVPWNFHSTNKLADCDKYNCCKNQIQKFYFRSSFRKHKKKYNHNEQVHLLECSITSMPLKISLVVYVNNIKFLKAYFSIT</sequence>